<evidence type="ECO:0000313" key="5">
    <source>
        <dbReference type="Proteomes" id="UP000242188"/>
    </source>
</evidence>
<dbReference type="InterPro" id="IPR056582">
    <property type="entry name" value="EDRF1_N"/>
</dbReference>
<feature type="region of interest" description="Disordered" evidence="1">
    <location>
        <begin position="1"/>
        <end position="30"/>
    </location>
</feature>
<comment type="caution">
    <text evidence="4">The sequence shown here is derived from an EMBL/GenBank/DDBJ whole genome shotgun (WGS) entry which is preliminary data.</text>
</comment>
<dbReference type="AlphaFoldDB" id="A0A210PPA4"/>
<feature type="region of interest" description="Disordered" evidence="1">
    <location>
        <begin position="456"/>
        <end position="513"/>
    </location>
</feature>
<feature type="domain" description="EDRF1 N-terminal" evidence="3">
    <location>
        <begin position="32"/>
        <end position="211"/>
    </location>
</feature>
<feature type="compositionally biased region" description="Basic and acidic residues" evidence="1">
    <location>
        <begin position="485"/>
        <end position="509"/>
    </location>
</feature>
<dbReference type="Pfam" id="PF23723">
    <property type="entry name" value="TPR_EDRF1"/>
    <property type="match status" value="1"/>
</dbReference>
<protein>
    <submittedName>
        <fullName evidence="4">Erythroid differentiation-related factor 1</fullName>
    </submittedName>
</protein>
<evidence type="ECO:0000259" key="3">
    <source>
        <dbReference type="Pfam" id="PF23788"/>
    </source>
</evidence>
<dbReference type="STRING" id="6573.A0A210PPA4"/>
<organism evidence="4 5">
    <name type="scientific">Mizuhopecten yessoensis</name>
    <name type="common">Japanese scallop</name>
    <name type="synonym">Patinopecten yessoensis</name>
    <dbReference type="NCBI Taxonomy" id="6573"/>
    <lineage>
        <taxon>Eukaryota</taxon>
        <taxon>Metazoa</taxon>
        <taxon>Spiralia</taxon>
        <taxon>Lophotrochozoa</taxon>
        <taxon>Mollusca</taxon>
        <taxon>Bivalvia</taxon>
        <taxon>Autobranchia</taxon>
        <taxon>Pteriomorphia</taxon>
        <taxon>Pectinida</taxon>
        <taxon>Pectinoidea</taxon>
        <taxon>Pectinidae</taxon>
        <taxon>Mizuhopecten</taxon>
    </lineage>
</organism>
<dbReference type="OrthoDB" id="419432at2759"/>
<evidence type="ECO:0000256" key="1">
    <source>
        <dbReference type="SAM" id="MobiDB-lite"/>
    </source>
</evidence>
<dbReference type="Pfam" id="PF23788">
    <property type="entry name" value="EDRF1_N"/>
    <property type="match status" value="2"/>
</dbReference>
<dbReference type="EMBL" id="NEDP02005569">
    <property type="protein sequence ID" value="OWF38276.1"/>
    <property type="molecule type" value="Genomic_DNA"/>
</dbReference>
<gene>
    <name evidence="4" type="ORF">KP79_PYT17202</name>
</gene>
<evidence type="ECO:0000313" key="4">
    <source>
        <dbReference type="EMBL" id="OWF38276.1"/>
    </source>
</evidence>
<dbReference type="InterPro" id="IPR056583">
    <property type="entry name" value="EDRF1_TPR"/>
</dbReference>
<evidence type="ECO:0000259" key="2">
    <source>
        <dbReference type="Pfam" id="PF23723"/>
    </source>
</evidence>
<feature type="domain" description="EDRF1 TPR repeats region" evidence="2">
    <location>
        <begin position="759"/>
        <end position="1115"/>
    </location>
</feature>
<dbReference type="Proteomes" id="UP000242188">
    <property type="component" value="Unassembled WGS sequence"/>
</dbReference>
<keyword evidence="5" id="KW-1185">Reference proteome</keyword>
<sequence length="1146" mass="131610">MSGEDIETNRLKNMAQPTSHHVVQKEKDSNKEVKSMAILKNATVHFSPNFSLLQRNTNLNVPPSNWLRQTSVVEQNIHDFTQHQNSKSYLSSIEMAGNSLDLTGDVDVITNAQNIKKLLKIPFSRSHISMMVHRIGKSLLLDEFDIHKHLLRQQQDDWKWLREFYYDCVARDMQMKCVPRKDKSRHKQQTRNMYSKFLYHSIADANPCENIEKEFPVTRVLEKMEEKELNLLHDNPSETPSGDFHKEILWMFEDIRMLIGTDLPIFCGNNYPCISLKLRDMRTPINVLTGLDYWLDNLMCNVPEVAMCFHLNGIVQRYELIKTEDIPNMEGSRFDPQEVTEIARNILSFLKANATKEGHTYWLYKGNDDDVVKLYDLTALCGDNMEGSNPFTIPLGMLLYRVARNLRQQHQRKKAPTVRTLLENCLLLLMDDQHSQVCTSAYYLLSDLYVPDSTMKDDEWENSDVGESDEEMYDNDSCQEEEDSRESTKSLDIKNLSDKKQESRDRDNPDITQVRPIVGGVMEKCAEALNNIHKGLQCLDRDFTEQIRKSKNRVEEQVWCDSNQAIPLHYVPLQKSAPPHNESEPPLHDLDHLQLAETGSSCSWHRLSKVLLLRKAAMAFYSLAKKSLTSHKAGCAMRYIKSALRCFAGVGVLLPQKFEENKELLMYMLGLVGDIVLMFIHDGQMYDDISVNLIDYTEEEIGILDSVERELDAFEYSWACDLRGEKEKLLQQCCACYQNALDLANSHMSPDCQAFVVTLCKRYGNVKNEMGVFFMGQAQVFLQRSDLTSLSPHMECLCERSQESLDGGISSFESVNDAANQALLHSNKGRLMRLRAQAHTQITLQGDNPEFSQQERTFYCKAIDCYRVALTLLKSHTRYPDIWESVCWELSTTYYNMAVLLQDCTPLSTEPRLKVEKEVTDLMTKSLKYCDMGNTSVRQPMYQYRAGSVNHRLASLYHKSILTEVSDQKRKYLRHLADTQYSKAAHFFSAVDCHVELLRTRLEHFALLEFILAGLNNMKLRLKTLTSGVALLIECESVLTAMLAAVQEGETDDKNRKESLSLLGILDTRLQFSLLQLVKCYTTLKRRKSDQEQLKSLYAKSLKKASSKGQESTGECNEMTAIGTHLVCLLTEFRKFYKDTLLHDPG</sequence>
<feature type="compositionally biased region" description="Acidic residues" evidence="1">
    <location>
        <begin position="458"/>
        <end position="484"/>
    </location>
</feature>
<name>A0A210PPA4_MIZYE</name>
<feature type="domain" description="EDRF1 N-terminal" evidence="3">
    <location>
        <begin position="219"/>
        <end position="487"/>
    </location>
</feature>
<proteinExistence type="predicted"/>
<reference evidence="4 5" key="1">
    <citation type="journal article" date="2017" name="Nat. Ecol. Evol.">
        <title>Scallop genome provides insights into evolution of bilaterian karyotype and development.</title>
        <authorList>
            <person name="Wang S."/>
            <person name="Zhang J."/>
            <person name="Jiao W."/>
            <person name="Li J."/>
            <person name="Xun X."/>
            <person name="Sun Y."/>
            <person name="Guo X."/>
            <person name="Huan P."/>
            <person name="Dong B."/>
            <person name="Zhang L."/>
            <person name="Hu X."/>
            <person name="Sun X."/>
            <person name="Wang J."/>
            <person name="Zhao C."/>
            <person name="Wang Y."/>
            <person name="Wang D."/>
            <person name="Huang X."/>
            <person name="Wang R."/>
            <person name="Lv J."/>
            <person name="Li Y."/>
            <person name="Zhang Z."/>
            <person name="Liu B."/>
            <person name="Lu W."/>
            <person name="Hui Y."/>
            <person name="Liang J."/>
            <person name="Zhou Z."/>
            <person name="Hou R."/>
            <person name="Li X."/>
            <person name="Liu Y."/>
            <person name="Li H."/>
            <person name="Ning X."/>
            <person name="Lin Y."/>
            <person name="Zhao L."/>
            <person name="Xing Q."/>
            <person name="Dou J."/>
            <person name="Li Y."/>
            <person name="Mao J."/>
            <person name="Guo H."/>
            <person name="Dou H."/>
            <person name="Li T."/>
            <person name="Mu C."/>
            <person name="Jiang W."/>
            <person name="Fu Q."/>
            <person name="Fu X."/>
            <person name="Miao Y."/>
            <person name="Liu J."/>
            <person name="Yu Q."/>
            <person name="Li R."/>
            <person name="Liao H."/>
            <person name="Li X."/>
            <person name="Kong Y."/>
            <person name="Jiang Z."/>
            <person name="Chourrout D."/>
            <person name="Li R."/>
            <person name="Bao Z."/>
        </authorList>
    </citation>
    <scope>NUCLEOTIDE SEQUENCE [LARGE SCALE GENOMIC DNA]</scope>
    <source>
        <strain evidence="4 5">PY_sf001</strain>
    </source>
</reference>
<dbReference type="PANTHER" id="PTHR15000">
    <property type="entry name" value="ERYTHROID DIFFERENTIATION-RELATED FACTOR 1"/>
    <property type="match status" value="1"/>
</dbReference>
<dbReference type="PANTHER" id="PTHR15000:SF1">
    <property type="entry name" value="ERYTHROID DIFFERENTIATION-RELATED FACTOR 1"/>
    <property type="match status" value="1"/>
</dbReference>
<accession>A0A210PPA4</accession>
<dbReference type="GO" id="GO:0045893">
    <property type="term" value="P:positive regulation of DNA-templated transcription"/>
    <property type="evidence" value="ECO:0007669"/>
    <property type="project" value="TreeGrafter"/>
</dbReference>